<gene>
    <name evidence="3" type="ORF">H2204_002432</name>
</gene>
<protein>
    <submittedName>
        <fullName evidence="3">Uncharacterized protein</fullName>
    </submittedName>
</protein>
<name>A0AA38YBI3_9EURO</name>
<dbReference type="EMBL" id="JAPDRN010000009">
    <property type="protein sequence ID" value="KAJ9642784.1"/>
    <property type="molecule type" value="Genomic_DNA"/>
</dbReference>
<sequence length="407" mass="46031">MNDPLFFTQLTTLSLPQHQNFLMQHYLKNLSRIAIAIDYDENGYRSLFQTAVDDSCLLNSMLAVAASHHGKWHMGCGSDPMQFLREAFSTLQARLQDPKLIYNENTVVAMLSLLSYEIFNGSTGWPAHYEGIRGWLAARGDCSDLRPFTKTWIAMVDTQRSLNLGGTAIPEVQRWLDSGVNWIDQGNTIDPFFGCSVRLPRLMARAAQLSDEVQKPAHQRTLDDDEVRRRANNLQQHVAETAIELTAEPQLAVSCHSEAIHLNAIVDINQHEYFRRLVAVAEIFRHAAHIYIHRITHGPEEPLTPDMLKSVESMIDLLTKVPDALGPGSNLGWCLTVLGAEADSTEHREYVKARLQGIRILGLDNPSSAEKVLEEVWAQRDAHRRDGRSLQRWHEVMRQMGQGQILI</sequence>
<dbReference type="Proteomes" id="UP001172681">
    <property type="component" value="Unassembled WGS sequence"/>
</dbReference>
<dbReference type="PANTHER" id="PTHR37534">
    <property type="entry name" value="TRANSCRIPTIONAL ACTIVATOR PROTEIN UGA3"/>
    <property type="match status" value="1"/>
</dbReference>
<keyword evidence="4" id="KW-1185">Reference proteome</keyword>
<evidence type="ECO:0000313" key="3">
    <source>
        <dbReference type="EMBL" id="KAJ9642784.1"/>
    </source>
</evidence>
<comment type="caution">
    <text evidence="3">The sequence shown here is derived from an EMBL/GenBank/DDBJ whole genome shotgun (WGS) entry which is preliminary data.</text>
</comment>
<dbReference type="Pfam" id="PF11951">
    <property type="entry name" value="Fungal_trans_2"/>
    <property type="match status" value="1"/>
</dbReference>
<evidence type="ECO:0000256" key="2">
    <source>
        <dbReference type="ARBA" id="ARBA00023242"/>
    </source>
</evidence>
<evidence type="ECO:0000256" key="1">
    <source>
        <dbReference type="ARBA" id="ARBA00004123"/>
    </source>
</evidence>
<organism evidence="3 4">
    <name type="scientific">Knufia peltigerae</name>
    <dbReference type="NCBI Taxonomy" id="1002370"/>
    <lineage>
        <taxon>Eukaryota</taxon>
        <taxon>Fungi</taxon>
        <taxon>Dikarya</taxon>
        <taxon>Ascomycota</taxon>
        <taxon>Pezizomycotina</taxon>
        <taxon>Eurotiomycetes</taxon>
        <taxon>Chaetothyriomycetidae</taxon>
        <taxon>Chaetothyriales</taxon>
        <taxon>Trichomeriaceae</taxon>
        <taxon>Knufia</taxon>
    </lineage>
</organism>
<accession>A0AA38YBI3</accession>
<comment type="subcellular location">
    <subcellularLocation>
        <location evidence="1">Nucleus</location>
    </subcellularLocation>
</comment>
<dbReference type="GO" id="GO:0005634">
    <property type="term" value="C:nucleus"/>
    <property type="evidence" value="ECO:0007669"/>
    <property type="project" value="UniProtKB-SubCell"/>
</dbReference>
<reference evidence="3" key="1">
    <citation type="submission" date="2022-10" db="EMBL/GenBank/DDBJ databases">
        <title>Culturing micro-colonial fungi from biological soil crusts in the Mojave desert and describing Neophaeococcomyces mojavensis, and introducing the new genera and species Taxawa tesnikishii.</title>
        <authorList>
            <person name="Kurbessoian T."/>
            <person name="Stajich J.E."/>
        </authorList>
    </citation>
    <scope>NUCLEOTIDE SEQUENCE</scope>
    <source>
        <strain evidence="3">TK_35</strain>
    </source>
</reference>
<dbReference type="PANTHER" id="PTHR37534:SF46">
    <property type="entry name" value="ZN(II)2CYS6 TRANSCRIPTION FACTOR (EUROFUNG)"/>
    <property type="match status" value="1"/>
</dbReference>
<dbReference type="InterPro" id="IPR021858">
    <property type="entry name" value="Fun_TF"/>
</dbReference>
<keyword evidence="2" id="KW-0539">Nucleus</keyword>
<dbReference type="AlphaFoldDB" id="A0AA38YBI3"/>
<evidence type="ECO:0000313" key="4">
    <source>
        <dbReference type="Proteomes" id="UP001172681"/>
    </source>
</evidence>
<proteinExistence type="predicted"/>